<dbReference type="InterPro" id="IPR016181">
    <property type="entry name" value="Acyl_CoA_acyltransferase"/>
</dbReference>
<dbReference type="SUPFAM" id="SSF55729">
    <property type="entry name" value="Acyl-CoA N-acyltransferases (Nat)"/>
    <property type="match status" value="1"/>
</dbReference>
<dbReference type="Pfam" id="PF00583">
    <property type="entry name" value="Acetyltransf_1"/>
    <property type="match status" value="1"/>
</dbReference>
<evidence type="ECO:0000259" key="1">
    <source>
        <dbReference type="PROSITE" id="PS51186"/>
    </source>
</evidence>
<reference evidence="2" key="1">
    <citation type="journal article" date="2014" name="Int. J. Syst. Evol. Microbiol.">
        <title>Complete genome sequence of Corynebacterium casei LMG S-19264T (=DSM 44701T), isolated from a smear-ripened cheese.</title>
        <authorList>
            <consortium name="US DOE Joint Genome Institute (JGI-PGF)"/>
            <person name="Walter F."/>
            <person name="Albersmeier A."/>
            <person name="Kalinowski J."/>
            <person name="Ruckert C."/>
        </authorList>
    </citation>
    <scope>NUCLEOTIDE SEQUENCE</scope>
    <source>
        <strain evidence="2">VKM Ac-1447</strain>
    </source>
</reference>
<keyword evidence="3" id="KW-1185">Reference proteome</keyword>
<name>A0A9W6HHK2_9MICO</name>
<sequence>MSESVPPIEAEVPAGIDIRPLETVADIFAGAAVLREVWGGDRDSVPTNLMRALAYAGNYVVGLYDGDRLIGASVAFFSAPGARSMHSHVTGVLPEYQQQGLGRVLKQHQRAWAFARDVGTITWTFDPLFARNAHFNLQVLGARISDYLVDQYGLMDDGLNRGTVTDRLMVTWPLAAPPQQKPTDDRVVATIAVPADIHALRASAPAEADAWRDRVRSQFLEHLAAGLVVGGFDDERGYLLVNP</sequence>
<accession>A0A9W6HHK2</accession>
<dbReference type="PANTHER" id="PTHR41700">
    <property type="entry name" value="GCN5-RELATED N-ACETYLTRANSFERASE"/>
    <property type="match status" value="1"/>
</dbReference>
<dbReference type="EMBL" id="BSEO01000014">
    <property type="protein sequence ID" value="GLJ80646.1"/>
    <property type="molecule type" value="Genomic_DNA"/>
</dbReference>
<organism evidence="2 3">
    <name type="scientific">Microbacterium imperiale</name>
    <dbReference type="NCBI Taxonomy" id="33884"/>
    <lineage>
        <taxon>Bacteria</taxon>
        <taxon>Bacillati</taxon>
        <taxon>Actinomycetota</taxon>
        <taxon>Actinomycetes</taxon>
        <taxon>Micrococcales</taxon>
        <taxon>Microbacteriaceae</taxon>
        <taxon>Microbacterium</taxon>
    </lineage>
</organism>
<proteinExistence type="predicted"/>
<gene>
    <name evidence="2" type="ORF">GCM10017586_23290</name>
</gene>
<dbReference type="AlphaFoldDB" id="A0A9W6HHK2"/>
<dbReference type="CDD" id="cd04301">
    <property type="entry name" value="NAT_SF"/>
    <property type="match status" value="1"/>
</dbReference>
<dbReference type="PANTHER" id="PTHR41700:SF1">
    <property type="entry name" value="N-ACETYLTRANSFERASE DOMAIN-CONTAINING PROTEIN"/>
    <property type="match status" value="1"/>
</dbReference>
<dbReference type="GO" id="GO:0016747">
    <property type="term" value="F:acyltransferase activity, transferring groups other than amino-acyl groups"/>
    <property type="evidence" value="ECO:0007669"/>
    <property type="project" value="InterPro"/>
</dbReference>
<dbReference type="PROSITE" id="PS51186">
    <property type="entry name" value="GNAT"/>
    <property type="match status" value="1"/>
</dbReference>
<dbReference type="InterPro" id="IPR000182">
    <property type="entry name" value="GNAT_dom"/>
</dbReference>
<dbReference type="InterPro" id="IPR038764">
    <property type="entry name" value="GNAT_N_AcTrfase_prd"/>
</dbReference>
<protein>
    <recommendedName>
        <fullName evidence="1">N-acetyltransferase domain-containing protein</fullName>
    </recommendedName>
</protein>
<comment type="caution">
    <text evidence="2">The sequence shown here is derived from an EMBL/GenBank/DDBJ whole genome shotgun (WGS) entry which is preliminary data.</text>
</comment>
<dbReference type="RefSeq" id="WP_210006858.1">
    <property type="nucleotide sequence ID" value="NZ_BSEO01000014.1"/>
</dbReference>
<feature type="domain" description="N-acetyltransferase" evidence="1">
    <location>
        <begin position="16"/>
        <end position="160"/>
    </location>
</feature>
<evidence type="ECO:0000313" key="3">
    <source>
        <dbReference type="Proteomes" id="UP001142317"/>
    </source>
</evidence>
<dbReference type="Proteomes" id="UP001142317">
    <property type="component" value="Unassembled WGS sequence"/>
</dbReference>
<reference evidence="2" key="2">
    <citation type="submission" date="2023-01" db="EMBL/GenBank/DDBJ databases">
        <authorList>
            <person name="Sun Q."/>
            <person name="Evtushenko L."/>
        </authorList>
    </citation>
    <scope>NUCLEOTIDE SEQUENCE</scope>
    <source>
        <strain evidence="2">VKM Ac-1447</strain>
    </source>
</reference>
<dbReference type="Gene3D" id="3.40.630.30">
    <property type="match status" value="1"/>
</dbReference>
<evidence type="ECO:0000313" key="2">
    <source>
        <dbReference type="EMBL" id="GLJ80646.1"/>
    </source>
</evidence>